<keyword evidence="6 11" id="KW-0472">Membrane</keyword>
<dbReference type="EMBL" id="JAIWYP010000003">
    <property type="protein sequence ID" value="KAH3855842.1"/>
    <property type="molecule type" value="Genomic_DNA"/>
</dbReference>
<dbReference type="CDD" id="cd00637">
    <property type="entry name" value="7tm_classA_rhodopsin-like"/>
    <property type="match status" value="1"/>
</dbReference>
<feature type="compositionally biased region" description="Low complexity" evidence="10">
    <location>
        <begin position="340"/>
        <end position="355"/>
    </location>
</feature>
<dbReference type="InterPro" id="IPR000276">
    <property type="entry name" value="GPCR_Rhodpsn"/>
</dbReference>
<evidence type="ECO:0000256" key="4">
    <source>
        <dbReference type="ARBA" id="ARBA00022989"/>
    </source>
</evidence>
<evidence type="ECO:0000256" key="3">
    <source>
        <dbReference type="ARBA" id="ARBA00022692"/>
    </source>
</evidence>
<keyword evidence="4 11" id="KW-1133">Transmembrane helix</keyword>
<dbReference type="SMART" id="SM01381">
    <property type="entry name" value="7TM_GPCR_Srsx"/>
    <property type="match status" value="1"/>
</dbReference>
<dbReference type="PANTHER" id="PTHR45695:SF37">
    <property type="entry name" value="FREE FATTY ACID RECEPTOR 4-LIKE"/>
    <property type="match status" value="1"/>
</dbReference>
<dbReference type="PRINTS" id="PR01012">
    <property type="entry name" value="NRPEPTIDEYR"/>
</dbReference>
<feature type="transmembrane region" description="Helical" evidence="11">
    <location>
        <begin position="248"/>
        <end position="272"/>
    </location>
</feature>
<feature type="transmembrane region" description="Helical" evidence="11">
    <location>
        <begin position="192"/>
        <end position="218"/>
    </location>
</feature>
<protein>
    <recommendedName>
        <fullName evidence="12">G-protein coupled receptors family 1 profile domain-containing protein</fullName>
    </recommendedName>
</protein>
<keyword evidence="7 9" id="KW-0675">Receptor</keyword>
<dbReference type="PRINTS" id="PR00237">
    <property type="entry name" value="GPCRRHODOPSN"/>
</dbReference>
<evidence type="ECO:0000313" key="14">
    <source>
        <dbReference type="Proteomes" id="UP000828390"/>
    </source>
</evidence>
<evidence type="ECO:0000256" key="10">
    <source>
        <dbReference type="SAM" id="MobiDB-lite"/>
    </source>
</evidence>
<dbReference type="GO" id="GO:0004983">
    <property type="term" value="F:neuropeptide Y receptor activity"/>
    <property type="evidence" value="ECO:0007669"/>
    <property type="project" value="InterPro"/>
</dbReference>
<feature type="region of interest" description="Disordered" evidence="10">
    <location>
        <begin position="335"/>
        <end position="355"/>
    </location>
</feature>
<dbReference type="PROSITE" id="PS50262">
    <property type="entry name" value="G_PROTEIN_RECEP_F1_2"/>
    <property type="match status" value="1"/>
</dbReference>
<dbReference type="OrthoDB" id="5981855at2759"/>
<gene>
    <name evidence="13" type="ORF">DPMN_098412</name>
</gene>
<accession>A0A9D4R6N7</accession>
<comment type="caution">
    <text evidence="13">The sequence shown here is derived from an EMBL/GenBank/DDBJ whole genome shotgun (WGS) entry which is preliminary data.</text>
</comment>
<evidence type="ECO:0000256" key="1">
    <source>
        <dbReference type="ARBA" id="ARBA00004141"/>
    </source>
</evidence>
<evidence type="ECO:0000256" key="11">
    <source>
        <dbReference type="SAM" id="Phobius"/>
    </source>
</evidence>
<feature type="transmembrane region" description="Helical" evidence="11">
    <location>
        <begin position="143"/>
        <end position="163"/>
    </location>
</feature>
<dbReference type="Gene3D" id="1.20.1070.10">
    <property type="entry name" value="Rhodopsin 7-helix transmembrane proteins"/>
    <property type="match status" value="1"/>
</dbReference>
<evidence type="ECO:0000256" key="8">
    <source>
        <dbReference type="ARBA" id="ARBA00023224"/>
    </source>
</evidence>
<reference evidence="13" key="1">
    <citation type="journal article" date="2019" name="bioRxiv">
        <title>The Genome of the Zebra Mussel, Dreissena polymorpha: A Resource for Invasive Species Research.</title>
        <authorList>
            <person name="McCartney M.A."/>
            <person name="Auch B."/>
            <person name="Kono T."/>
            <person name="Mallez S."/>
            <person name="Zhang Y."/>
            <person name="Obille A."/>
            <person name="Becker A."/>
            <person name="Abrahante J.E."/>
            <person name="Garbe J."/>
            <person name="Badalamenti J.P."/>
            <person name="Herman A."/>
            <person name="Mangelson H."/>
            <person name="Liachko I."/>
            <person name="Sullivan S."/>
            <person name="Sone E.D."/>
            <person name="Koren S."/>
            <person name="Silverstein K.A.T."/>
            <person name="Beckman K.B."/>
            <person name="Gohl D.M."/>
        </authorList>
    </citation>
    <scope>NUCLEOTIDE SEQUENCE</scope>
    <source>
        <strain evidence="13">Duluth1</strain>
        <tissue evidence="13">Whole animal</tissue>
    </source>
</reference>
<dbReference type="SUPFAM" id="SSF81321">
    <property type="entry name" value="Family A G protein-coupled receptor-like"/>
    <property type="match status" value="1"/>
</dbReference>
<feature type="domain" description="G-protein coupled receptors family 1 profile" evidence="12">
    <location>
        <begin position="46"/>
        <end position="298"/>
    </location>
</feature>
<keyword evidence="8 9" id="KW-0807">Transducer</keyword>
<reference evidence="13" key="2">
    <citation type="submission" date="2020-11" db="EMBL/GenBank/DDBJ databases">
        <authorList>
            <person name="McCartney M.A."/>
            <person name="Auch B."/>
            <person name="Kono T."/>
            <person name="Mallez S."/>
            <person name="Becker A."/>
            <person name="Gohl D.M."/>
            <person name="Silverstein K.A.T."/>
            <person name="Koren S."/>
            <person name="Bechman K.B."/>
            <person name="Herman A."/>
            <person name="Abrahante J.E."/>
            <person name="Garbe J."/>
        </authorList>
    </citation>
    <scope>NUCLEOTIDE SEQUENCE</scope>
    <source>
        <strain evidence="13">Duluth1</strain>
        <tissue evidence="13">Whole animal</tissue>
    </source>
</reference>
<feature type="transmembrane region" description="Helical" evidence="11">
    <location>
        <begin position="278"/>
        <end position="301"/>
    </location>
</feature>
<evidence type="ECO:0000256" key="9">
    <source>
        <dbReference type="RuleBase" id="RU000688"/>
    </source>
</evidence>
<dbReference type="InterPro" id="IPR017452">
    <property type="entry name" value="GPCR_Rhodpsn_7TM"/>
</dbReference>
<name>A0A9D4R6N7_DREPO</name>
<evidence type="ECO:0000256" key="2">
    <source>
        <dbReference type="ARBA" id="ARBA00010663"/>
    </source>
</evidence>
<evidence type="ECO:0000256" key="6">
    <source>
        <dbReference type="ARBA" id="ARBA00023136"/>
    </source>
</evidence>
<evidence type="ECO:0000313" key="13">
    <source>
        <dbReference type="EMBL" id="KAH3855842.1"/>
    </source>
</evidence>
<comment type="subcellular location">
    <subcellularLocation>
        <location evidence="1">Membrane</location>
        <topology evidence="1">Multi-pass membrane protein</topology>
    </subcellularLocation>
</comment>
<feature type="transmembrane region" description="Helical" evidence="11">
    <location>
        <begin position="67"/>
        <end position="91"/>
    </location>
</feature>
<sequence length="355" mass="39963">MGENIVDQNTNRTVFTFLSEFHSTWNGQTVVEVCFLSAIFVVGMIGNVMILVAILRNTKLRTVTNILVCNLSMADILFALGIPCIATTRITRHWVLGEIVCKLITYVQFVSGISSILTMVMISVDRFISVCLLNKYKMTRRDLTLSLVATWVISAAFPIPVAISQTVKTVNSDDQAYKYCGVEWSINFRSDIYLTFMVTFFFFIPLIVIIILYSRIWLIVKCSNSRAMHGNGRSEQANKKQIRLVKMFASIVALFVVMWLPFFILSFLGVFYNQITSTHFTVTLILALANTCQNPLIYGYFNRRLRSEFKTMLCTKLFGRSQSSSSYNVQGTELGSAVRNSSNPNSSGQNSSTVA</sequence>
<dbReference type="PROSITE" id="PS00237">
    <property type="entry name" value="G_PROTEIN_RECEP_F1_1"/>
    <property type="match status" value="1"/>
</dbReference>
<comment type="similarity">
    <text evidence="2 9">Belongs to the G-protein coupled receptor 1 family.</text>
</comment>
<keyword evidence="3 9" id="KW-0812">Transmembrane</keyword>
<feature type="transmembrane region" description="Helical" evidence="11">
    <location>
        <begin position="103"/>
        <end position="122"/>
    </location>
</feature>
<dbReference type="Pfam" id="PF00001">
    <property type="entry name" value="7tm_1"/>
    <property type="match status" value="1"/>
</dbReference>
<dbReference type="AlphaFoldDB" id="A0A9D4R6N7"/>
<keyword evidence="5 9" id="KW-0297">G-protein coupled receptor</keyword>
<evidence type="ECO:0000259" key="12">
    <source>
        <dbReference type="PROSITE" id="PS50262"/>
    </source>
</evidence>
<evidence type="ECO:0000256" key="7">
    <source>
        <dbReference type="ARBA" id="ARBA00023170"/>
    </source>
</evidence>
<dbReference type="InterPro" id="IPR000611">
    <property type="entry name" value="NPY_rcpt"/>
</dbReference>
<dbReference type="PANTHER" id="PTHR45695">
    <property type="entry name" value="LEUCOKININ RECEPTOR-RELATED"/>
    <property type="match status" value="1"/>
</dbReference>
<dbReference type="Proteomes" id="UP000828390">
    <property type="component" value="Unassembled WGS sequence"/>
</dbReference>
<evidence type="ECO:0000256" key="5">
    <source>
        <dbReference type="ARBA" id="ARBA00023040"/>
    </source>
</evidence>
<dbReference type="GO" id="GO:0005886">
    <property type="term" value="C:plasma membrane"/>
    <property type="evidence" value="ECO:0007669"/>
    <property type="project" value="TreeGrafter"/>
</dbReference>
<organism evidence="13 14">
    <name type="scientific">Dreissena polymorpha</name>
    <name type="common">Zebra mussel</name>
    <name type="synonym">Mytilus polymorpha</name>
    <dbReference type="NCBI Taxonomy" id="45954"/>
    <lineage>
        <taxon>Eukaryota</taxon>
        <taxon>Metazoa</taxon>
        <taxon>Spiralia</taxon>
        <taxon>Lophotrochozoa</taxon>
        <taxon>Mollusca</taxon>
        <taxon>Bivalvia</taxon>
        <taxon>Autobranchia</taxon>
        <taxon>Heteroconchia</taxon>
        <taxon>Euheterodonta</taxon>
        <taxon>Imparidentia</taxon>
        <taxon>Neoheterodontei</taxon>
        <taxon>Myida</taxon>
        <taxon>Dreissenoidea</taxon>
        <taxon>Dreissenidae</taxon>
        <taxon>Dreissena</taxon>
    </lineage>
</organism>
<feature type="transmembrane region" description="Helical" evidence="11">
    <location>
        <begin position="35"/>
        <end position="55"/>
    </location>
</feature>
<keyword evidence="14" id="KW-1185">Reference proteome</keyword>
<proteinExistence type="inferred from homology"/>